<evidence type="ECO:0000256" key="2">
    <source>
        <dbReference type="SAM" id="MobiDB-lite"/>
    </source>
</evidence>
<dbReference type="Proteomes" id="UP000186817">
    <property type="component" value="Unassembled WGS sequence"/>
</dbReference>
<keyword evidence="4" id="KW-1185">Reference proteome</keyword>
<sequence length="160" mass="17380">MSAQSVPVPDTTSRRSLTSVEDQLLAPHLQQVVLQRARTRTLLCQKNTLLRPHLELVACPLVVWQQVEADAAEPACCNNAAEMDLEEERRNKAEEKVAKTAEAAKKAAEAALTRDPFDPRAAAFSAEPVDKGPVGGLGGSNRAEKYLPPLPLIDHHVMGK</sequence>
<feature type="non-terminal residue" evidence="3">
    <location>
        <position position="160"/>
    </location>
</feature>
<reference evidence="3 4" key="1">
    <citation type="submission" date="2016-02" db="EMBL/GenBank/DDBJ databases">
        <title>Genome analysis of coral dinoflagellate symbionts highlights evolutionary adaptations to a symbiotic lifestyle.</title>
        <authorList>
            <person name="Aranda M."/>
            <person name="Li Y."/>
            <person name="Liew Y.J."/>
            <person name="Baumgarten S."/>
            <person name="Simakov O."/>
            <person name="Wilson M."/>
            <person name="Piel J."/>
            <person name="Ashoor H."/>
            <person name="Bougouffa S."/>
            <person name="Bajic V.B."/>
            <person name="Ryu T."/>
            <person name="Ravasi T."/>
            <person name="Bayer T."/>
            <person name="Micklem G."/>
            <person name="Kim H."/>
            <person name="Bhak J."/>
            <person name="Lajeunesse T.C."/>
            <person name="Voolstra C.R."/>
        </authorList>
    </citation>
    <scope>NUCLEOTIDE SEQUENCE [LARGE SCALE GENOMIC DNA]</scope>
    <source>
        <strain evidence="3 4">CCMP2467</strain>
    </source>
</reference>
<organism evidence="3 4">
    <name type="scientific">Symbiodinium microadriaticum</name>
    <name type="common">Dinoflagellate</name>
    <name type="synonym">Zooxanthella microadriatica</name>
    <dbReference type="NCBI Taxonomy" id="2951"/>
    <lineage>
        <taxon>Eukaryota</taxon>
        <taxon>Sar</taxon>
        <taxon>Alveolata</taxon>
        <taxon>Dinophyceae</taxon>
        <taxon>Suessiales</taxon>
        <taxon>Symbiodiniaceae</taxon>
        <taxon>Symbiodinium</taxon>
    </lineage>
</organism>
<name>A0A1Q9BXD0_SYMMI</name>
<protein>
    <submittedName>
        <fullName evidence="3">Uncharacterized protein</fullName>
    </submittedName>
</protein>
<dbReference type="AlphaFoldDB" id="A0A1Q9BXD0"/>
<gene>
    <name evidence="3" type="ORF">AK812_SmicGene44858</name>
</gene>
<keyword evidence="1" id="KW-0175">Coiled coil</keyword>
<dbReference type="EMBL" id="LSRX01002551">
    <property type="protein sequence ID" value="OLP75358.1"/>
    <property type="molecule type" value="Genomic_DNA"/>
</dbReference>
<comment type="caution">
    <text evidence="3">The sequence shown here is derived from an EMBL/GenBank/DDBJ whole genome shotgun (WGS) entry which is preliminary data.</text>
</comment>
<evidence type="ECO:0000313" key="3">
    <source>
        <dbReference type="EMBL" id="OLP75358.1"/>
    </source>
</evidence>
<accession>A0A1Q9BXD0</accession>
<feature type="coiled-coil region" evidence="1">
    <location>
        <begin position="78"/>
        <end position="111"/>
    </location>
</feature>
<evidence type="ECO:0000313" key="4">
    <source>
        <dbReference type="Proteomes" id="UP000186817"/>
    </source>
</evidence>
<proteinExistence type="predicted"/>
<evidence type="ECO:0000256" key="1">
    <source>
        <dbReference type="SAM" id="Coils"/>
    </source>
</evidence>
<feature type="region of interest" description="Disordered" evidence="2">
    <location>
        <begin position="123"/>
        <end position="142"/>
    </location>
</feature>